<dbReference type="EMBL" id="JAFEMC010000004">
    <property type="protein sequence ID" value="MBM6577561.1"/>
    <property type="molecule type" value="Genomic_DNA"/>
</dbReference>
<dbReference type="InterPro" id="IPR046505">
    <property type="entry name" value="DUF6683"/>
</dbReference>
<proteinExistence type="predicted"/>
<organism evidence="3 4">
    <name type="scientific">Sphingomonas longa</name>
    <dbReference type="NCBI Taxonomy" id="2778730"/>
    <lineage>
        <taxon>Bacteria</taxon>
        <taxon>Pseudomonadati</taxon>
        <taxon>Pseudomonadota</taxon>
        <taxon>Alphaproteobacteria</taxon>
        <taxon>Sphingomonadales</taxon>
        <taxon>Sphingomonadaceae</taxon>
        <taxon>Sphingomonas</taxon>
    </lineage>
</organism>
<feature type="compositionally biased region" description="Low complexity" evidence="1">
    <location>
        <begin position="61"/>
        <end position="83"/>
    </location>
</feature>
<keyword evidence="4" id="KW-1185">Reference proteome</keyword>
<accession>A0ABS2DBY3</accession>
<keyword evidence="2" id="KW-0732">Signal</keyword>
<feature type="signal peptide" evidence="2">
    <location>
        <begin position="1"/>
        <end position="21"/>
    </location>
</feature>
<sequence length="249" mass="26330">MTKPFLAGLGLLMLAAGPAAAQDAYMSLMDFSTQSQALTSSVIDGLSVEETARGERRGRSARASTPRQRAARTSAATPRASDARLPFVSTPASRKRAVDAYLAGVARSSPKEAAAITAGFQGRDITGEMQAAMRKPGLDANDTADIMATFLAIGWETITGGDATQAQMKGLRRQVAGNLLVNPAMKNPDTRTRVGEELKVSAFAVGTSAAAAKRDGRLESFRRGIARFYRQQTGLDLARLRMTPAGLVP</sequence>
<evidence type="ECO:0000256" key="1">
    <source>
        <dbReference type="SAM" id="MobiDB-lite"/>
    </source>
</evidence>
<dbReference type="Proteomes" id="UP000763641">
    <property type="component" value="Unassembled WGS sequence"/>
</dbReference>
<comment type="caution">
    <text evidence="3">The sequence shown here is derived from an EMBL/GenBank/DDBJ whole genome shotgun (WGS) entry which is preliminary data.</text>
</comment>
<evidence type="ECO:0000256" key="2">
    <source>
        <dbReference type="SAM" id="SignalP"/>
    </source>
</evidence>
<gene>
    <name evidence="3" type="ORF">ILT43_14355</name>
</gene>
<name>A0ABS2DBY3_9SPHN</name>
<reference evidence="3 4" key="1">
    <citation type="submission" date="2020-12" db="EMBL/GenBank/DDBJ databases">
        <title>Sphingomonas sp.</title>
        <authorList>
            <person name="Kim M.K."/>
        </authorList>
    </citation>
    <scope>NUCLEOTIDE SEQUENCE [LARGE SCALE GENOMIC DNA]</scope>
    <source>
        <strain evidence="3 4">BT552</strain>
    </source>
</reference>
<feature type="chain" id="PRO_5046936164" description="DUF2059 domain-containing protein" evidence="2">
    <location>
        <begin position="22"/>
        <end position="249"/>
    </location>
</feature>
<protein>
    <recommendedName>
        <fullName evidence="5">DUF2059 domain-containing protein</fullName>
    </recommendedName>
</protein>
<evidence type="ECO:0000313" key="4">
    <source>
        <dbReference type="Proteomes" id="UP000763641"/>
    </source>
</evidence>
<evidence type="ECO:0008006" key="5">
    <source>
        <dbReference type="Google" id="ProtNLM"/>
    </source>
</evidence>
<dbReference type="RefSeq" id="WP_204199664.1">
    <property type="nucleotide sequence ID" value="NZ_JAFEMC010000004.1"/>
</dbReference>
<evidence type="ECO:0000313" key="3">
    <source>
        <dbReference type="EMBL" id="MBM6577561.1"/>
    </source>
</evidence>
<dbReference type="Pfam" id="PF20388">
    <property type="entry name" value="DUF6683"/>
    <property type="match status" value="1"/>
</dbReference>
<feature type="region of interest" description="Disordered" evidence="1">
    <location>
        <begin position="51"/>
        <end position="83"/>
    </location>
</feature>